<accession>A0A150PFF8</accession>
<evidence type="ECO:0000313" key="4">
    <source>
        <dbReference type="Proteomes" id="UP000075420"/>
    </source>
</evidence>
<feature type="region of interest" description="Disordered" evidence="1">
    <location>
        <begin position="231"/>
        <end position="266"/>
    </location>
</feature>
<dbReference type="Proteomes" id="UP000075420">
    <property type="component" value="Unassembled WGS sequence"/>
</dbReference>
<feature type="domain" description="Novel toxin 11" evidence="2">
    <location>
        <begin position="395"/>
        <end position="488"/>
    </location>
</feature>
<evidence type="ECO:0000313" key="3">
    <source>
        <dbReference type="EMBL" id="KYF54390.1"/>
    </source>
</evidence>
<feature type="non-terminal residue" evidence="3">
    <location>
        <position position="1674"/>
    </location>
</feature>
<dbReference type="InterPro" id="IPR029121">
    <property type="entry name" value="Ntox11"/>
</dbReference>
<evidence type="ECO:0000259" key="2">
    <source>
        <dbReference type="Pfam" id="PF15521"/>
    </source>
</evidence>
<comment type="caution">
    <text evidence="3">The sequence shown here is derived from an EMBL/GenBank/DDBJ whole genome shotgun (WGS) entry which is preliminary data.</text>
</comment>
<feature type="region of interest" description="Disordered" evidence="1">
    <location>
        <begin position="452"/>
        <end position="471"/>
    </location>
</feature>
<feature type="region of interest" description="Disordered" evidence="1">
    <location>
        <begin position="511"/>
        <end position="587"/>
    </location>
</feature>
<protein>
    <recommendedName>
        <fullName evidence="2">Novel toxin 11 domain-containing protein</fullName>
    </recommendedName>
</protein>
<feature type="compositionally biased region" description="Acidic residues" evidence="1">
    <location>
        <begin position="1"/>
        <end position="36"/>
    </location>
</feature>
<sequence length="1674" mass="181730">EDEDDDAEDDDSEDDHSEDEEDDGDDHSEDDEEPEPPSEPPPDPTTSTPVDEVTWIVDKAVKKTIWRPNTGIASRQRAKRGLSEIADQLRTGGFPLDPGEAKKQIGGRFPRGPLLSDAEWSAFEELSSTDEGQAWLNASGMLTHDDIERYLSSDPTDNPERFRGFHQLHKASKIVLASYVARQMNSDGGRRFEGTPPAALALSMEARHTPDASRRDALKAQIDKGIAADWARTLEHTDPNDDASTAIDRGAVPDPRKGKRLPKDEVISRHRQSLEVLKSVFHLLQEGAEIYDAEAKSHVPLRDVPVAKLLSHGGRVNVQIPAGSPPYALTDLLGITDANGNPATGVFKRAFGTHHVALGKGKFKEQGGHLAAIRSKLDDTELYGINLAVGGLGLKDFNGDVILPDGAHGHMFIGYRPPKPGRQGALQIGIETTGPHAPSTVGYVHNARSTEKTANPISSVGGLKQDKIGDERTKNARTVDLGKLGADWARVLSDRAARFEQDLAQKGKDALDELVGPRSQPPQALEDSGQRAGGAERDPQGDGRRDPPGDPGADPARDEGTTAPPAAKKGGFFATAPQTDPTGTGDESTAALEAEAMEVLKAQETLRIFIPRAPGNGHQGASVQLMKRLVQLGFSGEFDVVYDDSNESDDDPAKEKVGEGDKEYGLNRLKLESLLPGFKASGDPIQRFDTGELKVNVMGLKAFQAQGDPRPAKYGLTGAVDNHERPKEILKDLKVSSFVQLQPMDWNRESGRRGVTYRDSEGKERFHEVEALAGLGYIYDTTPPDDPKAMIEEELKKTGAEAKAPGVIAFLEQTKDDPNGDPDIHTMVVYGLGTGEAKGSKAPVFELFNLITGVLYAQNPDPDDDSAGTDLQKKGVLLGAAGWVNDKGELDQDEIDTLNKMLSAQWEGGLQLVVDREGNARREDWKALAEHLEKRLLDGDKQRAAVVNIEDPDAPRRMADVKPGEVLVVEFSPKRLPMPVFELLRARTSLPNGFESVNGMDKERQNKPYFHVGKEMSNNWPGKDVLTDMPRASIQANRAKLVGRQLQGRDGLKNWALNYNDINYVDIFTEIASRPGVKLKSPRTGGDVTLKVRGQDVIGDKDRTPYLRSELVKLYRTNKALIDTTLRKKDPDRLIGRFLNDTQKPDSELRKYFDALKERSAARDQVKLAFTELLRVEKTPPPPADDGAMWTAPDAGASAGAQSPAPGEDDAGAKAGDTAAAQPAPADAAAPLPSAAELTDRGMKRGLRGSALDDYTRHALATGDPDPNSYLASLVDDIDGMPSGFKERAKELLAHPERIEQQDFAFCGLTAIAEAALHNNPMKAIDVFRSLFDATPFPLESGGAIDVTPSAEEVARGKDPKRNVLLGGRVRQIESMSRHTGKDYGDKRLDILLARSLAKLWKSRSKGKYDAWREDVERKLDGDFAQGRDQLQGGGVRLKRGDFPMSEEAYTGILEEVFDAAVVDVMSAPEGGHDIDAINALFSDEASAPFVHGIVLAGPVRAAANGRAWDPSMSDGGLHQVRIAGPIETTRTPDGADGYVVPISTYGKVIRLPVPKGRMGEYFPYILTGTWHQPPAPLDRDISRTMELAEQLLASTGDTPEKVPIPAPIEALVRTLVAKSGAWSSPRTQADKREAVALVTELLQQLGMDAKVVDRGEQGKDAPDDEHSACTCVR</sequence>
<dbReference type="EMBL" id="JELY01001856">
    <property type="protein sequence ID" value="KYF54390.1"/>
    <property type="molecule type" value="Genomic_DNA"/>
</dbReference>
<reference evidence="3 4" key="1">
    <citation type="submission" date="2014-02" db="EMBL/GenBank/DDBJ databases">
        <title>The small core and large imbalanced accessory genome model reveals a collaborative survival strategy of Sorangium cellulosum strains in nature.</title>
        <authorList>
            <person name="Han K."/>
            <person name="Peng R."/>
            <person name="Blom J."/>
            <person name="Li Y.-Z."/>
        </authorList>
    </citation>
    <scope>NUCLEOTIDE SEQUENCE [LARGE SCALE GENOMIC DNA]</scope>
    <source>
        <strain evidence="3 4">So0157-25</strain>
    </source>
</reference>
<feature type="non-terminal residue" evidence="3">
    <location>
        <position position="1"/>
    </location>
</feature>
<feature type="compositionally biased region" description="Basic and acidic residues" evidence="1">
    <location>
        <begin position="534"/>
        <end position="548"/>
    </location>
</feature>
<gene>
    <name evidence="3" type="ORF">BE08_42750</name>
</gene>
<name>A0A150PFF8_SORCE</name>
<proteinExistence type="predicted"/>
<dbReference type="Pfam" id="PF15521">
    <property type="entry name" value="Ntox11"/>
    <property type="match status" value="1"/>
</dbReference>
<feature type="region of interest" description="Disordered" evidence="1">
    <location>
        <begin position="1177"/>
        <end position="1242"/>
    </location>
</feature>
<feature type="compositionally biased region" description="Low complexity" evidence="1">
    <location>
        <begin position="1213"/>
        <end position="1236"/>
    </location>
</feature>
<evidence type="ECO:0000256" key="1">
    <source>
        <dbReference type="SAM" id="MobiDB-lite"/>
    </source>
</evidence>
<feature type="region of interest" description="Disordered" evidence="1">
    <location>
        <begin position="1"/>
        <end position="52"/>
    </location>
</feature>
<feature type="compositionally biased region" description="Polar residues" evidence="1">
    <location>
        <begin position="576"/>
        <end position="587"/>
    </location>
</feature>
<organism evidence="3 4">
    <name type="scientific">Sorangium cellulosum</name>
    <name type="common">Polyangium cellulosum</name>
    <dbReference type="NCBI Taxonomy" id="56"/>
    <lineage>
        <taxon>Bacteria</taxon>
        <taxon>Pseudomonadati</taxon>
        <taxon>Myxococcota</taxon>
        <taxon>Polyangia</taxon>
        <taxon>Polyangiales</taxon>
        <taxon>Polyangiaceae</taxon>
        <taxon>Sorangium</taxon>
    </lineage>
</organism>
<feature type="compositionally biased region" description="Low complexity" evidence="1">
    <location>
        <begin position="1192"/>
        <end position="1206"/>
    </location>
</feature>